<accession>A0A183UWB5</accession>
<dbReference type="PROSITE" id="PS50014">
    <property type="entry name" value="BROMODOMAIN_2"/>
    <property type="match status" value="1"/>
</dbReference>
<organism evidence="6 7">
    <name type="scientific">Toxocara canis</name>
    <name type="common">Canine roundworm</name>
    <dbReference type="NCBI Taxonomy" id="6265"/>
    <lineage>
        <taxon>Eukaryota</taxon>
        <taxon>Metazoa</taxon>
        <taxon>Ecdysozoa</taxon>
        <taxon>Nematoda</taxon>
        <taxon>Chromadorea</taxon>
        <taxon>Rhabditida</taxon>
        <taxon>Spirurina</taxon>
        <taxon>Ascaridomorpha</taxon>
        <taxon>Ascaridoidea</taxon>
        <taxon>Toxocaridae</taxon>
        <taxon>Toxocara</taxon>
    </lineage>
</organism>
<dbReference type="InterPro" id="IPR001487">
    <property type="entry name" value="Bromodomain"/>
</dbReference>
<dbReference type="SMART" id="SM00297">
    <property type="entry name" value="BROMO"/>
    <property type="match status" value="1"/>
</dbReference>
<keyword evidence="6" id="KW-1185">Reference proteome</keyword>
<evidence type="ECO:0000313" key="7">
    <source>
        <dbReference type="WBParaSite" id="TCNE_0001278501-mRNA-1"/>
    </source>
</evidence>
<feature type="region of interest" description="Disordered" evidence="3">
    <location>
        <begin position="157"/>
        <end position="537"/>
    </location>
</feature>
<dbReference type="WBParaSite" id="TCNE_0001278501-mRNA-1">
    <property type="protein sequence ID" value="TCNE_0001278501-mRNA-1"/>
    <property type="gene ID" value="TCNE_0001278501"/>
</dbReference>
<feature type="compositionally biased region" description="Basic and acidic residues" evidence="3">
    <location>
        <begin position="700"/>
        <end position="715"/>
    </location>
</feature>
<evidence type="ECO:0000256" key="2">
    <source>
        <dbReference type="PROSITE-ProRule" id="PRU00035"/>
    </source>
</evidence>
<feature type="domain" description="Bromo" evidence="4">
    <location>
        <begin position="762"/>
        <end position="832"/>
    </location>
</feature>
<feature type="region of interest" description="Disordered" evidence="3">
    <location>
        <begin position="867"/>
        <end position="953"/>
    </location>
</feature>
<feature type="compositionally biased region" description="Low complexity" evidence="3">
    <location>
        <begin position="407"/>
        <end position="423"/>
    </location>
</feature>
<feature type="compositionally biased region" description="Polar residues" evidence="3">
    <location>
        <begin position="368"/>
        <end position="377"/>
    </location>
</feature>
<reference evidence="7" key="1">
    <citation type="submission" date="2016-06" db="UniProtKB">
        <authorList>
            <consortium name="WormBaseParasite"/>
        </authorList>
    </citation>
    <scope>IDENTIFICATION</scope>
</reference>
<feature type="compositionally biased region" description="Low complexity" evidence="3">
    <location>
        <begin position="157"/>
        <end position="175"/>
    </location>
</feature>
<feature type="compositionally biased region" description="Basic and acidic residues" evidence="3">
    <location>
        <begin position="521"/>
        <end position="537"/>
    </location>
</feature>
<feature type="compositionally biased region" description="Basic residues" evidence="3">
    <location>
        <begin position="942"/>
        <end position="953"/>
    </location>
</feature>
<gene>
    <name evidence="5" type="ORF">TCNE_LOCUS12785</name>
</gene>
<reference evidence="5 6" key="2">
    <citation type="submission" date="2018-11" db="EMBL/GenBank/DDBJ databases">
        <authorList>
            <consortium name="Pathogen Informatics"/>
        </authorList>
    </citation>
    <scope>NUCLEOTIDE SEQUENCE [LARGE SCALE GENOMIC DNA]</scope>
</reference>
<feature type="compositionally biased region" description="Basic and acidic residues" evidence="3">
    <location>
        <begin position="357"/>
        <end position="367"/>
    </location>
</feature>
<dbReference type="Pfam" id="PF00439">
    <property type="entry name" value="Bromodomain"/>
    <property type="match status" value="1"/>
</dbReference>
<evidence type="ECO:0000313" key="5">
    <source>
        <dbReference type="EMBL" id="VDM44106.1"/>
    </source>
</evidence>
<feature type="compositionally biased region" description="Polar residues" evidence="3">
    <location>
        <begin position="227"/>
        <end position="244"/>
    </location>
</feature>
<dbReference type="EMBL" id="UYWY01021424">
    <property type="protein sequence ID" value="VDM44106.1"/>
    <property type="molecule type" value="Genomic_DNA"/>
</dbReference>
<evidence type="ECO:0000313" key="6">
    <source>
        <dbReference type="Proteomes" id="UP000050794"/>
    </source>
</evidence>
<feature type="compositionally biased region" description="Basic and acidic residues" evidence="3">
    <location>
        <begin position="723"/>
        <end position="736"/>
    </location>
</feature>
<evidence type="ECO:0000259" key="4">
    <source>
        <dbReference type="PROSITE" id="PS50014"/>
    </source>
</evidence>
<dbReference type="GO" id="GO:0035267">
    <property type="term" value="C:NuA4 histone acetyltransferase complex"/>
    <property type="evidence" value="ECO:0007669"/>
    <property type="project" value="TreeGrafter"/>
</dbReference>
<protein>
    <submittedName>
        <fullName evidence="7">Bromo domain-containing protein</fullName>
    </submittedName>
</protein>
<feature type="compositionally biased region" description="Basic and acidic residues" evidence="3">
    <location>
        <begin position="892"/>
        <end position="929"/>
    </location>
</feature>
<feature type="compositionally biased region" description="Polar residues" evidence="3">
    <location>
        <begin position="189"/>
        <end position="217"/>
    </location>
</feature>
<evidence type="ECO:0000256" key="1">
    <source>
        <dbReference type="ARBA" id="ARBA00023117"/>
    </source>
</evidence>
<keyword evidence="1 2" id="KW-0103">Bromodomain</keyword>
<dbReference type="PANTHER" id="PTHR15398">
    <property type="entry name" value="BROMODOMAIN-CONTAINING PROTEIN 8"/>
    <property type="match status" value="1"/>
</dbReference>
<feature type="compositionally biased region" description="Basic and acidic residues" evidence="3">
    <location>
        <begin position="644"/>
        <end position="664"/>
    </location>
</feature>
<evidence type="ECO:0000256" key="3">
    <source>
        <dbReference type="SAM" id="MobiDB-lite"/>
    </source>
</evidence>
<dbReference type="InterPro" id="IPR036427">
    <property type="entry name" value="Bromodomain-like_sf"/>
</dbReference>
<dbReference type="Gene3D" id="1.20.920.10">
    <property type="entry name" value="Bromodomain-like"/>
    <property type="match status" value="1"/>
</dbReference>
<name>A0A183UWB5_TOXCA</name>
<sequence length="953" mass="105207">MRIQSREEELSLMGEVQFQSCKDEFERIISTGHPEHFIRQKGEKYSQKELVKAWITYMQKQVKADAARETEMLLIKMREKAEIFNRIFSEDNPLSDDEIGRLLEEARMEDSKVKCILLKRDPEVVNREVAAGMEKIAELQALHQSDPEKYPPLRIIIPPSRPSASSAAPFSPIKPLFDGLTPPPMANDSKITAASSQSSPSTGMSLRSASHSPQKTALASPHKESKGGSQQETRLRSPQRQTVGGLQKGVTESSRKEHPASPQKGASGNVQKGGTTGFQKSGRMTSLGSPQRPASLAASPRSSLGSPRRALLPIDGAAQKDSPVKVETAENVMEVDTTPTDANEAKPDDEVPNADNGKTEDQHEGHMQTRQMRSTVEGSGGASAAAARVEEKPAEKRHLRNINKVASQSDSSSSRSVLRPQRLSPRKPSTDTTVRSESDTTKGQTHTLELRNRRGSNSGQTIEPASADGPPSQSLRSRRVLEKSEENEDLSSQRRRSERHRGTDSSGSAGELSPGKRKRPHGAEEGADGARSDEEGAKWLDVKRRKLSFRETATSSEVGEGQDGGKVMEIHMEVQSSPEPDRNEANLRKIEEVSLNCGIKYMFLLSSFLKKNSLRSACCYTQGTLPEANGEKQSNRRGSLRSATAREQEPKKEETTSDVKDRAETTGGRVKHGAIETVTVESDSDEDKPLGDIRSGIMAAKKEEEVLSKTSEKMGETPSQKTVEGESTRKRSLERQKGNLEELDETSIEQKAFMTSVWRMVSSHRHAAIFAQPVSDSIARGYSKVVKSRMDLGTLKKQLDSGRVADMTEFKRRLLLMFANAVMFNSTGHDVNNYAKEMAADSLNSLKTMQKDILNMKEGAHVTRSAAAAEEASLERRKRASYLTMTPTTSTEKGETKEKEKSNEREKETGKGKEVEKDKEEEKREKTTEESSTNGENSKRQQLVRHVKGTAQK</sequence>
<dbReference type="AlphaFoldDB" id="A0A183UWB5"/>
<proteinExistence type="predicted"/>
<feature type="compositionally biased region" description="Low complexity" evidence="3">
    <location>
        <begin position="292"/>
        <end position="313"/>
    </location>
</feature>
<feature type="region of interest" description="Disordered" evidence="3">
    <location>
        <begin position="624"/>
        <end position="736"/>
    </location>
</feature>
<dbReference type="PANTHER" id="PTHR15398:SF4">
    <property type="entry name" value="BROMODOMAIN-CONTAINING PROTEIN 8 ISOFORM X1"/>
    <property type="match status" value="1"/>
</dbReference>
<feature type="compositionally biased region" description="Polar residues" evidence="3">
    <location>
        <begin position="264"/>
        <end position="289"/>
    </location>
</feature>
<dbReference type="Proteomes" id="UP000050794">
    <property type="component" value="Unassembled WGS sequence"/>
</dbReference>
<dbReference type="SUPFAM" id="SSF47370">
    <property type="entry name" value="Bromodomain"/>
    <property type="match status" value="1"/>
</dbReference>